<accession>A0A0N7LRI5</accession>
<dbReference type="EMBL" id="CYPW01000004">
    <property type="protein sequence ID" value="CUH50916.1"/>
    <property type="molecule type" value="Genomic_DNA"/>
</dbReference>
<name>A0A0N7LRI5_9RHOB</name>
<dbReference type="InterPro" id="IPR009506">
    <property type="entry name" value="YjiS-like"/>
</dbReference>
<gene>
    <name evidence="2" type="ORF">SHM7688_00347</name>
</gene>
<evidence type="ECO:0000259" key="1">
    <source>
        <dbReference type="Pfam" id="PF06568"/>
    </source>
</evidence>
<reference evidence="2 3" key="1">
    <citation type="submission" date="2015-09" db="EMBL/GenBank/DDBJ databases">
        <authorList>
            <consortium name="Swine Surveillance"/>
        </authorList>
    </citation>
    <scope>NUCLEOTIDE SEQUENCE [LARGE SCALE GENOMIC DNA]</scope>
    <source>
        <strain evidence="2 3">CECT 7688</strain>
    </source>
</reference>
<evidence type="ECO:0000313" key="3">
    <source>
        <dbReference type="Proteomes" id="UP000054823"/>
    </source>
</evidence>
<sequence length="71" mass="8086">MQHAPSLHIEAVDFVGRINRMIENWRLNQKRQASYARTVKELNKLTARELADIGLSRGDIEVVARRGADAE</sequence>
<evidence type="ECO:0000313" key="2">
    <source>
        <dbReference type="EMBL" id="CUH50916.1"/>
    </source>
</evidence>
<protein>
    <recommendedName>
        <fullName evidence="1">YjiS-like domain-containing protein</fullName>
    </recommendedName>
</protein>
<proteinExistence type="predicted"/>
<dbReference type="RefSeq" id="WP_058238295.1">
    <property type="nucleotide sequence ID" value="NZ_CYPW01000004.1"/>
</dbReference>
<keyword evidence="3" id="KW-1185">Reference proteome</keyword>
<feature type="domain" description="YjiS-like" evidence="1">
    <location>
        <begin position="30"/>
        <end position="61"/>
    </location>
</feature>
<dbReference type="Proteomes" id="UP000054823">
    <property type="component" value="Unassembled WGS sequence"/>
</dbReference>
<organism evidence="2 3">
    <name type="scientific">Shimia marina</name>
    <dbReference type="NCBI Taxonomy" id="321267"/>
    <lineage>
        <taxon>Bacteria</taxon>
        <taxon>Pseudomonadati</taxon>
        <taxon>Pseudomonadota</taxon>
        <taxon>Alphaproteobacteria</taxon>
        <taxon>Rhodobacterales</taxon>
        <taxon>Roseobacteraceae</taxon>
    </lineage>
</organism>
<dbReference type="Pfam" id="PF06568">
    <property type="entry name" value="YjiS-like"/>
    <property type="match status" value="1"/>
</dbReference>
<dbReference type="AlphaFoldDB" id="A0A0N7LRI5"/>